<keyword evidence="10" id="KW-0106">Calcium</keyword>
<evidence type="ECO:0000256" key="9">
    <source>
        <dbReference type="ARBA" id="ARBA00022763"/>
    </source>
</evidence>
<dbReference type="SUPFAM" id="SSF54768">
    <property type="entry name" value="dsRNA-binding domain-like"/>
    <property type="match status" value="1"/>
</dbReference>
<comment type="function">
    <text evidence="15">Involved in double-stranded break repair. Plays a central role in genetic recombination and DNA repair by promoting the annealing of complementary single-stranded DNA and by stimulation of the RAD51 recombinase.</text>
</comment>
<comment type="subcellular location">
    <subcellularLocation>
        <location evidence="1">Secreted</location>
        <location evidence="1">Extracellular space</location>
        <location evidence="1">Extracellular matrix</location>
    </subcellularLocation>
</comment>
<dbReference type="SMART" id="SM00179">
    <property type="entry name" value="EGF_CA"/>
    <property type="match status" value="10"/>
</dbReference>
<dbReference type="Proteomes" id="UP001186944">
    <property type="component" value="Unassembled WGS sequence"/>
</dbReference>
<dbReference type="SUPFAM" id="SSF57196">
    <property type="entry name" value="EGF/Laminin"/>
    <property type="match status" value="2"/>
</dbReference>
<feature type="domain" description="EGF-like" evidence="19">
    <location>
        <begin position="1089"/>
        <end position="1128"/>
    </location>
</feature>
<dbReference type="GO" id="GO:0005576">
    <property type="term" value="C:extracellular region"/>
    <property type="evidence" value="ECO:0007669"/>
    <property type="project" value="InterPro"/>
</dbReference>
<dbReference type="InterPro" id="IPR009030">
    <property type="entry name" value="Growth_fac_rcpt_cys_sf"/>
</dbReference>
<evidence type="ECO:0000256" key="3">
    <source>
        <dbReference type="ARBA" id="ARBA00006638"/>
    </source>
</evidence>
<dbReference type="InterPro" id="IPR055088">
    <property type="entry name" value="Fibulin_C"/>
</dbReference>
<dbReference type="InterPro" id="IPR018097">
    <property type="entry name" value="EGF_Ca-bd_CS"/>
</dbReference>
<dbReference type="InterPro" id="IPR000020">
    <property type="entry name" value="Anaphylatoxin/fibulin"/>
</dbReference>
<dbReference type="InterPro" id="IPR042525">
    <property type="entry name" value="Rad52_Rad59_Rad22_sf"/>
</dbReference>
<dbReference type="InterPro" id="IPR049883">
    <property type="entry name" value="NOTCH1_EGF-like"/>
</dbReference>
<dbReference type="FunFam" id="2.10.25.10:FF:000005">
    <property type="entry name" value="Fibrillin 2"/>
    <property type="match status" value="2"/>
</dbReference>
<evidence type="ECO:0000256" key="11">
    <source>
        <dbReference type="ARBA" id="ARBA00023157"/>
    </source>
</evidence>
<dbReference type="FunFam" id="2.10.25.10:FF:000014">
    <property type="entry name" value="Latent-transforming growth factor beta-binding protein 3"/>
    <property type="match status" value="1"/>
</dbReference>
<proteinExistence type="inferred from homology"/>
<evidence type="ECO:0000256" key="6">
    <source>
        <dbReference type="ARBA" id="ARBA00022536"/>
    </source>
</evidence>
<dbReference type="GO" id="GO:0010792">
    <property type="term" value="P:DNA double-strand break processing involved in repair via single-strand annealing"/>
    <property type="evidence" value="ECO:0007669"/>
    <property type="project" value="UniProtKB-ARBA"/>
</dbReference>
<keyword evidence="8" id="KW-0677">Repeat</keyword>
<keyword evidence="9" id="KW-0227">DNA damage</keyword>
<name>A0AA88YSL8_PINIB</name>
<evidence type="ECO:0000313" key="20">
    <source>
        <dbReference type="EMBL" id="KAK3104031.1"/>
    </source>
</evidence>
<feature type="compositionally biased region" description="Polar residues" evidence="18">
    <location>
        <begin position="506"/>
        <end position="529"/>
    </location>
</feature>
<comment type="similarity">
    <text evidence="2">Belongs to the fibulin family.</text>
</comment>
<dbReference type="PROSITE" id="PS01186">
    <property type="entry name" value="EGF_2"/>
    <property type="match status" value="5"/>
</dbReference>
<dbReference type="InterPro" id="IPR000152">
    <property type="entry name" value="EGF-type_Asp/Asn_hydroxyl_site"/>
</dbReference>
<dbReference type="FunFam" id="2.10.25.10:FF:000038">
    <property type="entry name" value="Fibrillin 2"/>
    <property type="match status" value="2"/>
</dbReference>
<keyword evidence="12" id="KW-0233">DNA recombination</keyword>
<dbReference type="GO" id="GO:0000730">
    <property type="term" value="P:DNA recombinase assembly"/>
    <property type="evidence" value="ECO:0007669"/>
    <property type="project" value="InterPro"/>
</dbReference>
<dbReference type="SMART" id="SM00181">
    <property type="entry name" value="EGF"/>
    <property type="match status" value="11"/>
</dbReference>
<feature type="domain" description="EGF-like" evidence="19">
    <location>
        <begin position="678"/>
        <end position="719"/>
    </location>
</feature>
<comment type="similarity">
    <text evidence="3">Belongs to the RAD52 family.</text>
</comment>
<keyword evidence="21" id="KW-1185">Reference proteome</keyword>
<dbReference type="SMART" id="SM00104">
    <property type="entry name" value="ANATO"/>
    <property type="match status" value="2"/>
</dbReference>
<reference evidence="20" key="1">
    <citation type="submission" date="2019-08" db="EMBL/GenBank/DDBJ databases">
        <title>The improved chromosome-level genome for the pearl oyster Pinctada fucata martensii using PacBio sequencing and Hi-C.</title>
        <authorList>
            <person name="Zheng Z."/>
        </authorList>
    </citation>
    <scope>NUCLEOTIDE SEQUENCE</scope>
    <source>
        <strain evidence="20">ZZ-2019</strain>
        <tissue evidence="20">Adductor muscle</tissue>
    </source>
</reference>
<dbReference type="Pfam" id="PF22914">
    <property type="entry name" value="Fibulin_C"/>
    <property type="match status" value="1"/>
</dbReference>
<evidence type="ECO:0000256" key="8">
    <source>
        <dbReference type="ARBA" id="ARBA00022737"/>
    </source>
</evidence>
<feature type="domain" description="EGF-like" evidence="19">
    <location>
        <begin position="1007"/>
        <end position="1048"/>
    </location>
</feature>
<comment type="caution">
    <text evidence="17">Lacks conserved residue(s) required for the propagation of feature annotation.</text>
</comment>
<keyword evidence="13" id="KW-0325">Glycoprotein</keyword>
<dbReference type="GO" id="GO:0071944">
    <property type="term" value="C:cell periphery"/>
    <property type="evidence" value="ECO:0007669"/>
    <property type="project" value="UniProtKB-ARBA"/>
</dbReference>
<dbReference type="Gene3D" id="3.30.390.80">
    <property type="entry name" value="DNA repair protein Rad52/59/22"/>
    <property type="match status" value="1"/>
</dbReference>
<dbReference type="GO" id="GO:0005509">
    <property type="term" value="F:calcium ion binding"/>
    <property type="evidence" value="ECO:0007669"/>
    <property type="project" value="InterPro"/>
</dbReference>
<evidence type="ECO:0000256" key="13">
    <source>
        <dbReference type="ARBA" id="ARBA00023180"/>
    </source>
</evidence>
<dbReference type="PROSITE" id="PS01187">
    <property type="entry name" value="EGF_CA"/>
    <property type="match status" value="4"/>
</dbReference>
<evidence type="ECO:0000256" key="18">
    <source>
        <dbReference type="SAM" id="MobiDB-lite"/>
    </source>
</evidence>
<feature type="disulfide bond" evidence="17">
    <location>
        <begin position="1093"/>
        <end position="1103"/>
    </location>
</feature>
<keyword evidence="7" id="KW-0732">Signal</keyword>
<feature type="region of interest" description="Disordered" evidence="18">
    <location>
        <begin position="204"/>
        <end position="248"/>
    </location>
</feature>
<feature type="region of interest" description="Disordered" evidence="18">
    <location>
        <begin position="464"/>
        <end position="539"/>
    </location>
</feature>
<evidence type="ECO:0000256" key="7">
    <source>
        <dbReference type="ARBA" id="ARBA00022729"/>
    </source>
</evidence>
<feature type="compositionally biased region" description="Low complexity" evidence="18">
    <location>
        <begin position="530"/>
        <end position="539"/>
    </location>
</feature>
<feature type="region of interest" description="Disordered" evidence="18">
    <location>
        <begin position="297"/>
        <end position="440"/>
    </location>
</feature>
<evidence type="ECO:0000256" key="15">
    <source>
        <dbReference type="ARBA" id="ARBA00053354"/>
    </source>
</evidence>
<dbReference type="PROSITE" id="PS50026">
    <property type="entry name" value="EGF_3"/>
    <property type="match status" value="5"/>
</dbReference>
<evidence type="ECO:0000256" key="16">
    <source>
        <dbReference type="ARBA" id="ARBA00073403"/>
    </source>
</evidence>
<evidence type="ECO:0000256" key="1">
    <source>
        <dbReference type="ARBA" id="ARBA00004498"/>
    </source>
</evidence>
<dbReference type="InterPro" id="IPR041247">
    <property type="entry name" value="Rad52_fam"/>
</dbReference>
<feature type="compositionally biased region" description="Polar residues" evidence="18">
    <location>
        <begin position="430"/>
        <end position="440"/>
    </location>
</feature>
<dbReference type="InterPro" id="IPR000742">
    <property type="entry name" value="EGF"/>
</dbReference>
<evidence type="ECO:0000256" key="17">
    <source>
        <dbReference type="PROSITE-ProRule" id="PRU00076"/>
    </source>
</evidence>
<dbReference type="FunFam" id="2.10.25.10:FF:000010">
    <property type="entry name" value="Pro-epidermal growth factor"/>
    <property type="match status" value="1"/>
</dbReference>
<evidence type="ECO:0000256" key="14">
    <source>
        <dbReference type="ARBA" id="ARBA00023204"/>
    </source>
</evidence>
<dbReference type="Pfam" id="PF04098">
    <property type="entry name" value="Rad52_Rad22"/>
    <property type="match status" value="1"/>
</dbReference>
<keyword evidence="6 17" id="KW-0245">EGF-like domain</keyword>
<protein>
    <recommendedName>
        <fullName evidence="16">DNA repair protein RAD52 homolog</fullName>
    </recommendedName>
</protein>
<evidence type="ECO:0000256" key="2">
    <source>
        <dbReference type="ARBA" id="ARBA00006127"/>
    </source>
</evidence>
<dbReference type="InterPro" id="IPR001881">
    <property type="entry name" value="EGF-like_Ca-bd_dom"/>
</dbReference>
<keyword evidence="4" id="KW-0964">Secreted</keyword>
<evidence type="ECO:0000313" key="21">
    <source>
        <dbReference type="Proteomes" id="UP001186944"/>
    </source>
</evidence>
<feature type="compositionally biased region" description="Polar residues" evidence="18">
    <location>
        <begin position="486"/>
        <end position="497"/>
    </location>
</feature>
<gene>
    <name evidence="20" type="ORF">FSP39_023780</name>
</gene>
<evidence type="ECO:0000256" key="5">
    <source>
        <dbReference type="ARBA" id="ARBA00022530"/>
    </source>
</evidence>
<dbReference type="PANTHER" id="PTHR24039:SF58">
    <property type="entry name" value="EGF-LIKE DOMAIN-CONTAINING PROTEIN"/>
    <property type="match status" value="1"/>
</dbReference>
<keyword evidence="5" id="KW-0272">Extracellular matrix</keyword>
<dbReference type="SUPFAM" id="SSF57184">
    <property type="entry name" value="Growth factor receptor domain"/>
    <property type="match status" value="3"/>
</dbReference>
<feature type="domain" description="EGF-like" evidence="19">
    <location>
        <begin position="1049"/>
        <end position="1088"/>
    </location>
</feature>
<dbReference type="PROSITE" id="PS01177">
    <property type="entry name" value="ANAPHYLATOXIN_1"/>
    <property type="match status" value="1"/>
</dbReference>
<organism evidence="20 21">
    <name type="scientific">Pinctada imbricata</name>
    <name type="common">Atlantic pearl-oyster</name>
    <name type="synonym">Pinctada martensii</name>
    <dbReference type="NCBI Taxonomy" id="66713"/>
    <lineage>
        <taxon>Eukaryota</taxon>
        <taxon>Metazoa</taxon>
        <taxon>Spiralia</taxon>
        <taxon>Lophotrochozoa</taxon>
        <taxon>Mollusca</taxon>
        <taxon>Bivalvia</taxon>
        <taxon>Autobranchia</taxon>
        <taxon>Pteriomorphia</taxon>
        <taxon>Pterioida</taxon>
        <taxon>Pterioidea</taxon>
        <taxon>Pteriidae</taxon>
        <taxon>Pinctada</taxon>
    </lineage>
</organism>
<feature type="domain" description="EGF-like" evidence="19">
    <location>
        <begin position="1129"/>
        <end position="1172"/>
    </location>
</feature>
<dbReference type="PANTHER" id="PTHR24039">
    <property type="entry name" value="FIBRILLIN-RELATED"/>
    <property type="match status" value="1"/>
</dbReference>
<dbReference type="InterPro" id="IPR004585">
    <property type="entry name" value="DNA_recomb/repair_Rad52"/>
</dbReference>
<dbReference type="PROSITE" id="PS00010">
    <property type="entry name" value="ASX_HYDROXYL"/>
    <property type="match status" value="5"/>
</dbReference>
<dbReference type="InterPro" id="IPR026823">
    <property type="entry name" value="cEGF"/>
</dbReference>
<evidence type="ECO:0000256" key="10">
    <source>
        <dbReference type="ARBA" id="ARBA00022837"/>
    </source>
</evidence>
<sequence length="1356" mass="150310">MLTPSMVYFNCILQTEFSSLEQEAIQNALRQKLGPEFISQRAGAGGQRLAYIEGWRLINLANEMFGFNGWSHSVTQQTVDFVDHSNGKYFVGVSAFVRVQLKDGVFHEDIGYGVSEGMRSKALSIEKARKEAVTDGLKRALKSFGNSLGNCLGDKDYLKCINRAPKPPARVYDLGEMKHEESDQTVVAARKSSLQRREARVKVETVNQNSRSATVSMATTNQTHPMETESRDTGISMGSRDSVGGTSSMRDTVHSAALRDNTNNIISKESRECNSVQGAKTHSDPLKTEWVSAEIALQGQDKEDDENGVFIRRGSLPISQTKHPEDRGGRHKRTHSVQLVDPQYGDEKLDKGGSSDDTKARNERLQRQRQKQMEYQQKRTGKHCVPDNTAISNLGPPVAQSTPAYAALGPPIHASSPKPRERGTLGSGSRPPSSSEQQQMDGDLIEEGNFEDTELWNQSLDIENLDPMLENPNNQQTRIMRESTRDQQNNRSKTYYATSRKGKTPTKPSSAPQRDSTLNNHFPVTKSATSQQNNKLLSNSNRAAIDTPLLERCCLEGTQWAADNDRCENYPLVVPGVSQDNQRGCRAILAVCCMKQKQRNMCQSGKRDASKYSMCATRDDVFGAEQYMECCHCCQLGLMARSMNGDCDLLRNEDFGGPCDITFNECCLGDSRNNTVNDIDECELHQGRLCSHNCVNTIGSYRCECRDGFYLHSDGSTCIENRRTCSNYNPCQQVCRDSSEGVNCDCNDGYDLASDSVTCEGRYCDRNDEYDLASDGVTCEDKDECRLGTDNCPVTSVCVNEEGSFRCEAPPAPQCPQGSRLNPTTNQCERIQRCSTGFVFNTTTQSCVDIDECSRNMDNCLSNQRCDNTIGSFRCSRVIGCGTGYTLHIHNGTQACVDIDECILDTPVCGKGYVCVNIEGSFRCRQVQCQQGYRFSPSSGKCMEIKCPRGRQADSRGMCVDINECDQSGICTQTERCINTYGSYRCVSRYNCHHGYEVDPNTRSCTDINECTRNTHNCTSDDNCVNTPGSFYCDCRQGFRKNSFGRCEDIDECSLGNYCPQNSVCFNTPGNFTCICNDGLKQEGRQCVDVDECEDPNLCQHGCVNIPGSYACTCNSGYKLSTNGRTCEDIDECQTYGNGGRVCGGACINTPGSFQCNCPQGYRALGRGRACQDIDECAEGTSRCQGQEEMCFNTKGSHKCPRITCPSGFVRTPLGPRRNSIRCKRISFTCRRGDYECLNAPISLSYNFLSFPSNVKTPTDLFAMSGPQTSQKVFQWELEVVNARPLRAGVNPVNRGYFDLKKTNPGQAVVALMYKIDGPQDVELRLTMTITDLASGYTGKAVSRIFLYVTSGDLIR</sequence>
<dbReference type="Pfam" id="PF12662">
    <property type="entry name" value="cEGF"/>
    <property type="match status" value="1"/>
</dbReference>
<feature type="compositionally biased region" description="Polar residues" evidence="18">
    <location>
        <begin position="205"/>
        <end position="225"/>
    </location>
</feature>
<dbReference type="GO" id="GO:0005634">
    <property type="term" value="C:nucleus"/>
    <property type="evidence" value="ECO:0007669"/>
    <property type="project" value="InterPro"/>
</dbReference>
<keyword evidence="11 17" id="KW-1015">Disulfide bond</keyword>
<dbReference type="CDD" id="cd00054">
    <property type="entry name" value="EGF_CA"/>
    <property type="match status" value="6"/>
</dbReference>
<dbReference type="Gene3D" id="2.10.25.10">
    <property type="entry name" value="Laminin"/>
    <property type="match status" value="11"/>
</dbReference>
<evidence type="ECO:0000259" key="19">
    <source>
        <dbReference type="PROSITE" id="PS50026"/>
    </source>
</evidence>
<evidence type="ECO:0000256" key="4">
    <source>
        <dbReference type="ARBA" id="ARBA00022525"/>
    </source>
</evidence>
<comment type="caution">
    <text evidence="20">The sequence shown here is derived from an EMBL/GenBank/DDBJ whole genome shotgun (WGS) entry which is preliminary data.</text>
</comment>
<dbReference type="FunFam" id="3.30.390.80:FF:000001">
    <property type="entry name" value="DNA repair protein RAD52 homolog"/>
    <property type="match status" value="1"/>
</dbReference>
<accession>A0AA88YSL8</accession>
<dbReference type="Pfam" id="PF07645">
    <property type="entry name" value="EGF_CA"/>
    <property type="match status" value="8"/>
</dbReference>
<dbReference type="NCBIfam" id="TIGR00607">
    <property type="entry name" value="rad52"/>
    <property type="match status" value="1"/>
</dbReference>
<feature type="compositionally biased region" description="Basic and acidic residues" evidence="18">
    <location>
        <begin position="345"/>
        <end position="366"/>
    </location>
</feature>
<keyword evidence="14" id="KW-0234">DNA repair</keyword>
<dbReference type="EMBL" id="VSWD01000005">
    <property type="protein sequence ID" value="KAK3104031.1"/>
    <property type="molecule type" value="Genomic_DNA"/>
</dbReference>
<evidence type="ECO:0000256" key="12">
    <source>
        <dbReference type="ARBA" id="ARBA00023172"/>
    </source>
</evidence>